<evidence type="ECO:0000256" key="1">
    <source>
        <dbReference type="ARBA" id="ARBA00009375"/>
    </source>
</evidence>
<dbReference type="InterPro" id="IPR020097">
    <property type="entry name" value="PsdUridine_synth_TruA_a/b_dom"/>
</dbReference>
<dbReference type="SUPFAM" id="SSF55120">
    <property type="entry name" value="Pseudouridine synthase"/>
    <property type="match status" value="1"/>
</dbReference>
<dbReference type="PANTHER" id="PTHR11142">
    <property type="entry name" value="PSEUDOURIDYLATE SYNTHASE"/>
    <property type="match status" value="1"/>
</dbReference>
<dbReference type="GO" id="GO:0160147">
    <property type="term" value="F:tRNA pseudouridine(38-40) synthase activity"/>
    <property type="evidence" value="ECO:0007669"/>
    <property type="project" value="UniProtKB-EC"/>
</dbReference>
<dbReference type="InterPro" id="IPR001406">
    <property type="entry name" value="PsdUridine_synth_TruA"/>
</dbReference>
<dbReference type="InterPro" id="IPR020103">
    <property type="entry name" value="PsdUridine_synth_cat_dom_sf"/>
</dbReference>
<dbReference type="Pfam" id="PF01416">
    <property type="entry name" value="PseudoU_synth_1"/>
    <property type="match status" value="2"/>
</dbReference>
<keyword evidence="10" id="KW-1185">Reference proteome</keyword>
<dbReference type="Proteomes" id="UP001403385">
    <property type="component" value="Unassembled WGS sequence"/>
</dbReference>
<evidence type="ECO:0000256" key="7">
    <source>
        <dbReference type="RuleBase" id="RU003792"/>
    </source>
</evidence>
<evidence type="ECO:0000313" key="9">
    <source>
        <dbReference type="EMBL" id="MEN7550243.1"/>
    </source>
</evidence>
<feature type="active site" description="Nucleophile" evidence="4 5">
    <location>
        <position position="51"/>
    </location>
</feature>
<keyword evidence="3 4" id="KW-0413">Isomerase</keyword>
<comment type="function">
    <text evidence="4">Formation of pseudouridine at positions 38, 39 and 40 in the anticodon stem and loop of transfer RNAs.</text>
</comment>
<evidence type="ECO:0000256" key="5">
    <source>
        <dbReference type="PIRSR" id="PIRSR001430-1"/>
    </source>
</evidence>
<dbReference type="Gene3D" id="3.30.70.660">
    <property type="entry name" value="Pseudouridine synthase I, catalytic domain, C-terminal subdomain"/>
    <property type="match status" value="1"/>
</dbReference>
<dbReference type="HAMAP" id="MF_00171">
    <property type="entry name" value="TruA"/>
    <property type="match status" value="1"/>
</dbReference>
<evidence type="ECO:0000259" key="8">
    <source>
        <dbReference type="Pfam" id="PF01416"/>
    </source>
</evidence>
<dbReference type="GO" id="GO:0003723">
    <property type="term" value="F:RNA binding"/>
    <property type="evidence" value="ECO:0007669"/>
    <property type="project" value="InterPro"/>
</dbReference>
<dbReference type="FunFam" id="3.30.70.580:FF:000001">
    <property type="entry name" value="tRNA pseudouridine synthase A"/>
    <property type="match status" value="1"/>
</dbReference>
<dbReference type="GO" id="GO:0031119">
    <property type="term" value="P:tRNA pseudouridine synthesis"/>
    <property type="evidence" value="ECO:0007669"/>
    <property type="project" value="UniProtKB-UniRule"/>
</dbReference>
<evidence type="ECO:0000256" key="2">
    <source>
        <dbReference type="ARBA" id="ARBA00022694"/>
    </source>
</evidence>
<feature type="domain" description="Pseudouridine synthase I TruA alpha/beta" evidence="8">
    <location>
        <begin position="147"/>
        <end position="242"/>
    </location>
</feature>
<dbReference type="EMBL" id="JBDKWZ010000012">
    <property type="protein sequence ID" value="MEN7550243.1"/>
    <property type="molecule type" value="Genomic_DNA"/>
</dbReference>
<comment type="subunit">
    <text evidence="4">Homodimer.</text>
</comment>
<comment type="catalytic activity">
    <reaction evidence="4 7">
        <text>uridine(38/39/40) in tRNA = pseudouridine(38/39/40) in tRNA</text>
        <dbReference type="Rhea" id="RHEA:22376"/>
        <dbReference type="Rhea" id="RHEA-COMP:10085"/>
        <dbReference type="Rhea" id="RHEA-COMP:10087"/>
        <dbReference type="ChEBI" id="CHEBI:65314"/>
        <dbReference type="ChEBI" id="CHEBI:65315"/>
        <dbReference type="EC" id="5.4.99.12"/>
    </reaction>
</comment>
<evidence type="ECO:0000256" key="6">
    <source>
        <dbReference type="PIRSR" id="PIRSR001430-2"/>
    </source>
</evidence>
<comment type="caution">
    <text evidence="4">Lacks conserved residue(s) required for the propagation of feature annotation.</text>
</comment>
<proteinExistence type="inferred from homology"/>
<feature type="domain" description="Pseudouridine synthase I TruA alpha/beta" evidence="8">
    <location>
        <begin position="8"/>
        <end position="102"/>
    </location>
</feature>
<dbReference type="Gene3D" id="3.30.70.580">
    <property type="entry name" value="Pseudouridine synthase I, catalytic domain, N-terminal subdomain"/>
    <property type="match status" value="1"/>
</dbReference>
<reference evidence="9 10" key="1">
    <citation type="submission" date="2024-04" db="EMBL/GenBank/DDBJ databases">
        <title>Novel genus in family Flammeovirgaceae.</title>
        <authorList>
            <person name="Nguyen T.H."/>
            <person name="Vuong T.Q."/>
            <person name="Le H."/>
            <person name="Kim S.-G."/>
        </authorList>
    </citation>
    <scope>NUCLEOTIDE SEQUENCE [LARGE SCALE GENOMIC DNA]</scope>
    <source>
        <strain evidence="9 10">JCM 23209</strain>
    </source>
</reference>
<comment type="similarity">
    <text evidence="1 4 7">Belongs to the tRNA pseudouridine synthase TruA family.</text>
</comment>
<dbReference type="PIRSF" id="PIRSF001430">
    <property type="entry name" value="tRNA_psdUrid_synth"/>
    <property type="match status" value="1"/>
</dbReference>
<feature type="binding site" evidence="4 6">
    <location>
        <position position="109"/>
    </location>
    <ligand>
        <name>substrate</name>
    </ligand>
</feature>
<evidence type="ECO:0000313" key="10">
    <source>
        <dbReference type="Proteomes" id="UP001403385"/>
    </source>
</evidence>
<dbReference type="PANTHER" id="PTHR11142:SF0">
    <property type="entry name" value="TRNA PSEUDOURIDINE SYNTHASE-LIKE 1"/>
    <property type="match status" value="1"/>
</dbReference>
<accession>A0AAW9SCQ5</accession>
<dbReference type="AlphaFoldDB" id="A0AAW9SCQ5"/>
<evidence type="ECO:0000256" key="3">
    <source>
        <dbReference type="ARBA" id="ARBA00023235"/>
    </source>
</evidence>
<evidence type="ECO:0000256" key="4">
    <source>
        <dbReference type="HAMAP-Rule" id="MF_00171"/>
    </source>
</evidence>
<dbReference type="EC" id="5.4.99.12" evidence="4"/>
<comment type="caution">
    <text evidence="9">The sequence shown here is derived from an EMBL/GenBank/DDBJ whole genome shotgun (WGS) entry which is preliminary data.</text>
</comment>
<dbReference type="InterPro" id="IPR020094">
    <property type="entry name" value="TruA/RsuA/RluB/E/F_N"/>
</dbReference>
<dbReference type="CDD" id="cd02570">
    <property type="entry name" value="PseudoU_synth_EcTruA"/>
    <property type="match status" value="1"/>
</dbReference>
<gene>
    <name evidence="4 9" type="primary">truA</name>
    <name evidence="9" type="ORF">AAG747_20155</name>
</gene>
<protein>
    <recommendedName>
        <fullName evidence="4">tRNA pseudouridine synthase A</fullName>
        <ecNumber evidence="4">5.4.99.12</ecNumber>
    </recommendedName>
    <alternativeName>
        <fullName evidence="4">tRNA pseudouridine(38-40) synthase</fullName>
    </alternativeName>
    <alternativeName>
        <fullName evidence="4">tRNA pseudouridylate synthase I</fullName>
    </alternativeName>
    <alternativeName>
        <fullName evidence="4">tRNA-uridine isomerase I</fullName>
    </alternativeName>
</protein>
<name>A0AAW9SCQ5_9BACT</name>
<dbReference type="RefSeq" id="WP_346823022.1">
    <property type="nucleotide sequence ID" value="NZ_JBDKWZ010000012.1"/>
</dbReference>
<sequence>MRYFAEIAYHGANYHGLQIQPNALSVQETLEDTFSKLLGEEVKLTASGRTDTGVHCRQQFVHFDVSKEVATKHFLHRINSFLPNDIAVYSLRKVKEEAHARYHALSRKYEYHITKAKNPFLQGLAHRLLYAVDVNRMNQAAQLLSQYEDYEAFCKAHSSAKHCLCQINQAFWEESDTGLVFTVRANRFLRGMVRMLTGTLLAVGQGKLTVQQFSEIIESKNNRNAGALVPAHGLYLCEVVYPDDIWLD</sequence>
<dbReference type="InterPro" id="IPR020095">
    <property type="entry name" value="PsdUridine_synth_TruA_C"/>
</dbReference>
<organism evidence="9 10">
    <name type="scientific">Rapidithrix thailandica</name>
    <dbReference type="NCBI Taxonomy" id="413964"/>
    <lineage>
        <taxon>Bacteria</taxon>
        <taxon>Pseudomonadati</taxon>
        <taxon>Bacteroidota</taxon>
        <taxon>Cytophagia</taxon>
        <taxon>Cytophagales</taxon>
        <taxon>Flammeovirgaceae</taxon>
        <taxon>Rapidithrix</taxon>
    </lineage>
</organism>
<dbReference type="NCBIfam" id="TIGR00071">
    <property type="entry name" value="hisT_truA"/>
    <property type="match status" value="1"/>
</dbReference>
<keyword evidence="2 4" id="KW-0819">tRNA processing</keyword>